<name>A0ACB0ZPB6_MELEN</name>
<evidence type="ECO:0000313" key="1">
    <source>
        <dbReference type="EMBL" id="CAK5080912.1"/>
    </source>
</evidence>
<accession>A0ACB0ZPB6</accession>
<comment type="caution">
    <text evidence="1">The sequence shown here is derived from an EMBL/GenBank/DDBJ whole genome shotgun (WGS) entry which is preliminary data.</text>
</comment>
<organism evidence="1 2">
    <name type="scientific">Meloidogyne enterolobii</name>
    <name type="common">Root-knot nematode worm</name>
    <name type="synonym">Meloidogyne mayaguensis</name>
    <dbReference type="NCBI Taxonomy" id="390850"/>
    <lineage>
        <taxon>Eukaryota</taxon>
        <taxon>Metazoa</taxon>
        <taxon>Ecdysozoa</taxon>
        <taxon>Nematoda</taxon>
        <taxon>Chromadorea</taxon>
        <taxon>Rhabditida</taxon>
        <taxon>Tylenchina</taxon>
        <taxon>Tylenchomorpha</taxon>
        <taxon>Tylenchoidea</taxon>
        <taxon>Meloidogynidae</taxon>
        <taxon>Meloidogyninae</taxon>
        <taxon>Meloidogyne</taxon>
    </lineage>
</organism>
<evidence type="ECO:0000313" key="2">
    <source>
        <dbReference type="Proteomes" id="UP001497535"/>
    </source>
</evidence>
<sequence>MVLNLFALSMSNTIGSLSSDSLSIGIPEMLNRFLLINLCISPMCPDPIFFDR</sequence>
<dbReference type="EMBL" id="CAVMJV010000042">
    <property type="protein sequence ID" value="CAK5080912.1"/>
    <property type="molecule type" value="Genomic_DNA"/>
</dbReference>
<dbReference type="Proteomes" id="UP001497535">
    <property type="component" value="Unassembled WGS sequence"/>
</dbReference>
<protein>
    <submittedName>
        <fullName evidence="1">Uncharacterized protein</fullName>
    </submittedName>
</protein>
<proteinExistence type="predicted"/>
<reference evidence="1" key="1">
    <citation type="submission" date="2023-11" db="EMBL/GenBank/DDBJ databases">
        <authorList>
            <person name="Poullet M."/>
        </authorList>
    </citation>
    <scope>NUCLEOTIDE SEQUENCE</scope>
    <source>
        <strain evidence="1">E1834</strain>
    </source>
</reference>
<gene>
    <name evidence="1" type="ORF">MENTE1834_LOCUS28120</name>
</gene>
<keyword evidence="2" id="KW-1185">Reference proteome</keyword>